<dbReference type="STRING" id="39495.SAMN02745111_01162"/>
<dbReference type="Pfam" id="PF13306">
    <property type="entry name" value="LRR_5"/>
    <property type="match status" value="1"/>
</dbReference>
<organism evidence="1 2">
    <name type="scientific">Eubacterium uniforme</name>
    <dbReference type="NCBI Taxonomy" id="39495"/>
    <lineage>
        <taxon>Bacteria</taxon>
        <taxon>Bacillati</taxon>
        <taxon>Bacillota</taxon>
        <taxon>Clostridia</taxon>
        <taxon>Eubacteriales</taxon>
        <taxon>Eubacteriaceae</taxon>
        <taxon>Eubacterium</taxon>
    </lineage>
</organism>
<dbReference type="Gene3D" id="3.80.10.10">
    <property type="entry name" value="Ribonuclease Inhibitor"/>
    <property type="match status" value="1"/>
</dbReference>
<evidence type="ECO:0000313" key="2">
    <source>
        <dbReference type="Proteomes" id="UP000190814"/>
    </source>
</evidence>
<dbReference type="InterPro" id="IPR032675">
    <property type="entry name" value="LRR_dom_sf"/>
</dbReference>
<keyword evidence="2" id="KW-1185">Reference proteome</keyword>
<protein>
    <submittedName>
        <fullName evidence="1">Leucine rich repeat-containing protein</fullName>
    </submittedName>
</protein>
<accession>A0A1T4VMA2</accession>
<dbReference type="InterPro" id="IPR026906">
    <property type="entry name" value="LRR_5"/>
</dbReference>
<reference evidence="1 2" key="1">
    <citation type="submission" date="2017-02" db="EMBL/GenBank/DDBJ databases">
        <authorList>
            <person name="Peterson S.W."/>
        </authorList>
    </citation>
    <scope>NUCLEOTIDE SEQUENCE [LARGE SCALE GENOMIC DNA]</scope>
    <source>
        <strain evidence="1 2">ATCC 35992</strain>
    </source>
</reference>
<gene>
    <name evidence="1" type="ORF">SAMN02745111_01162</name>
</gene>
<sequence length="208" mass="22945">MCMMEKKPAVKADGLVEGKDYIVAYSNNVNPGTAKVTITGKGDFSGKKEFSFVINMKKGDFSEVGITIKDKNYIYKVTKTGNKFGEVGEVKVIGLKKKSLKKINIATKVTIGGIKYKVTSIGVKAFKGNKKIIKLTIGKNVKTIGAYAFANCKKLKKVTINTKKLKKVGKKAFFRKGGKNISFKVPKSKKKAYKKLLKKAKTNKYVVK</sequence>
<dbReference type="Proteomes" id="UP000190814">
    <property type="component" value="Unassembled WGS sequence"/>
</dbReference>
<dbReference type="SUPFAM" id="SSF52058">
    <property type="entry name" value="L domain-like"/>
    <property type="match status" value="1"/>
</dbReference>
<dbReference type="EMBL" id="FUXZ01000006">
    <property type="protein sequence ID" value="SKA65671.1"/>
    <property type="molecule type" value="Genomic_DNA"/>
</dbReference>
<proteinExistence type="predicted"/>
<dbReference type="AlphaFoldDB" id="A0A1T4VMA2"/>
<evidence type="ECO:0000313" key="1">
    <source>
        <dbReference type="EMBL" id="SKA65671.1"/>
    </source>
</evidence>
<name>A0A1T4VMA2_9FIRM</name>